<dbReference type="InterPro" id="IPR020846">
    <property type="entry name" value="MFS_dom"/>
</dbReference>
<evidence type="ECO:0000259" key="6">
    <source>
        <dbReference type="PROSITE" id="PS50850"/>
    </source>
</evidence>
<evidence type="ECO:0000256" key="3">
    <source>
        <dbReference type="ARBA" id="ARBA00022989"/>
    </source>
</evidence>
<dbReference type="Proteomes" id="UP000192247">
    <property type="component" value="Unassembled WGS sequence"/>
</dbReference>
<dbReference type="InterPro" id="IPR050382">
    <property type="entry name" value="MFS_Na/Anion_cotransporter"/>
</dbReference>
<feature type="transmembrane region" description="Helical" evidence="5">
    <location>
        <begin position="111"/>
        <end position="130"/>
    </location>
</feature>
<keyword evidence="8" id="KW-1185">Reference proteome</keyword>
<evidence type="ECO:0000256" key="1">
    <source>
        <dbReference type="ARBA" id="ARBA00004141"/>
    </source>
</evidence>
<dbReference type="PANTHER" id="PTHR11662">
    <property type="entry name" value="SOLUTE CARRIER FAMILY 17"/>
    <property type="match status" value="1"/>
</dbReference>
<feature type="transmembrane region" description="Helical" evidence="5">
    <location>
        <begin position="162"/>
        <end position="186"/>
    </location>
</feature>
<dbReference type="Gene3D" id="1.20.1250.20">
    <property type="entry name" value="MFS general substrate transporter like domains"/>
    <property type="match status" value="2"/>
</dbReference>
<dbReference type="OrthoDB" id="6506962at2759"/>
<feature type="domain" description="Major facilitator superfamily (MFS) profile" evidence="6">
    <location>
        <begin position="44"/>
        <end position="403"/>
    </location>
</feature>
<dbReference type="InParanoid" id="A0A1V9X4R5"/>
<name>A0A1V9X4R5_9ACAR</name>
<protein>
    <submittedName>
        <fullName evidence="7">Vesicular glutamate transporter 3-like</fullName>
    </submittedName>
</protein>
<dbReference type="PANTHER" id="PTHR11662:SF399">
    <property type="entry name" value="FI19708P1-RELATED"/>
    <property type="match status" value="1"/>
</dbReference>
<evidence type="ECO:0000256" key="4">
    <source>
        <dbReference type="ARBA" id="ARBA00023136"/>
    </source>
</evidence>
<dbReference type="STRING" id="418985.A0A1V9X4R5"/>
<dbReference type="EMBL" id="MNPL01024156">
    <property type="protein sequence ID" value="OQR68609.1"/>
    <property type="molecule type" value="Genomic_DNA"/>
</dbReference>
<dbReference type="GO" id="GO:0016020">
    <property type="term" value="C:membrane"/>
    <property type="evidence" value="ECO:0007669"/>
    <property type="project" value="UniProtKB-SubCell"/>
</dbReference>
<comment type="caution">
    <text evidence="7">The sequence shown here is derived from an EMBL/GenBank/DDBJ whole genome shotgun (WGS) entry which is preliminary data.</text>
</comment>
<proteinExistence type="predicted"/>
<feature type="transmembrane region" description="Helical" evidence="5">
    <location>
        <begin position="292"/>
        <end position="310"/>
    </location>
</feature>
<dbReference type="GO" id="GO:0006820">
    <property type="term" value="P:monoatomic anion transport"/>
    <property type="evidence" value="ECO:0007669"/>
    <property type="project" value="TreeGrafter"/>
</dbReference>
<keyword evidence="4 5" id="KW-0472">Membrane</keyword>
<feature type="transmembrane region" description="Helical" evidence="5">
    <location>
        <begin position="370"/>
        <end position="388"/>
    </location>
</feature>
<gene>
    <name evidence="7" type="ORF">BIW11_12801</name>
</gene>
<comment type="subcellular location">
    <subcellularLocation>
        <location evidence="1">Membrane</location>
        <topology evidence="1">Multi-pass membrane protein</topology>
    </subcellularLocation>
</comment>
<sequence>TCKKSTGDPGTVNHSDKNLHTLDMDPLPTTTLCTRTGFLRHRYIICMLVFCGLALVYSMRVNMSVTVIAMVGSKGKNVSNDDDGTCPSPANEPVPAKAGEFNWDENLKGTVLYAFFVGYISTQILGGLMADKLSIKWVLGYGVFLTSVLTVITHWVARWSVYGLIILRMLEGVTEGVTYPSVYCLIARWAPASERTTMVNLCIIGSYIGTVITLPVAAALSESSLGWPAAFYIPGSLGIVWSLIWYICATSQPENHRWISDEEREYIIQNRGTSHSRTRKIPWMMIIMSRPVWLFAMARFCMSMTFYIFLTEMPTFIDSIFHISMTKNGSLNAFFYVCYACVAFLSGVWSDHLIKAGRFSRTTVRKMFECASYVISGVMLLLVTRIGYEIGKRKSSDFLYCFY</sequence>
<accession>A0A1V9X4R5</accession>
<dbReference type="Pfam" id="PF07690">
    <property type="entry name" value="MFS_1"/>
    <property type="match status" value="1"/>
</dbReference>
<evidence type="ECO:0000256" key="2">
    <source>
        <dbReference type="ARBA" id="ARBA00022692"/>
    </source>
</evidence>
<evidence type="ECO:0000256" key="5">
    <source>
        <dbReference type="SAM" id="Phobius"/>
    </source>
</evidence>
<feature type="transmembrane region" description="Helical" evidence="5">
    <location>
        <begin position="43"/>
        <end position="60"/>
    </location>
</feature>
<feature type="non-terminal residue" evidence="7">
    <location>
        <position position="1"/>
    </location>
</feature>
<feature type="transmembrane region" description="Helical" evidence="5">
    <location>
        <begin position="229"/>
        <end position="248"/>
    </location>
</feature>
<feature type="transmembrane region" description="Helical" evidence="5">
    <location>
        <begin position="137"/>
        <end position="156"/>
    </location>
</feature>
<dbReference type="FunFam" id="1.20.1250.20:FF:000423">
    <property type="entry name" value="Putative inorganic phosphate cotransporter-like Protein"/>
    <property type="match status" value="1"/>
</dbReference>
<dbReference type="InterPro" id="IPR036259">
    <property type="entry name" value="MFS_trans_sf"/>
</dbReference>
<dbReference type="GO" id="GO:0022857">
    <property type="term" value="F:transmembrane transporter activity"/>
    <property type="evidence" value="ECO:0007669"/>
    <property type="project" value="InterPro"/>
</dbReference>
<keyword evidence="3 5" id="KW-1133">Transmembrane helix</keyword>
<keyword evidence="2 5" id="KW-0812">Transmembrane</keyword>
<dbReference type="PROSITE" id="PS50850">
    <property type="entry name" value="MFS"/>
    <property type="match status" value="1"/>
</dbReference>
<reference evidence="7 8" key="1">
    <citation type="journal article" date="2017" name="Gigascience">
        <title>Draft genome of the honey bee ectoparasitic mite, Tropilaelaps mercedesae, is shaped by the parasitic life history.</title>
        <authorList>
            <person name="Dong X."/>
            <person name="Armstrong S.D."/>
            <person name="Xia D."/>
            <person name="Makepeace B.L."/>
            <person name="Darby A.C."/>
            <person name="Kadowaki T."/>
        </authorList>
    </citation>
    <scope>NUCLEOTIDE SEQUENCE [LARGE SCALE GENOMIC DNA]</scope>
    <source>
        <strain evidence="7">Wuxi-XJTLU</strain>
    </source>
</reference>
<dbReference type="InterPro" id="IPR011701">
    <property type="entry name" value="MFS"/>
</dbReference>
<evidence type="ECO:0000313" key="7">
    <source>
        <dbReference type="EMBL" id="OQR68609.1"/>
    </source>
</evidence>
<feature type="transmembrane region" description="Helical" evidence="5">
    <location>
        <begin position="330"/>
        <end position="349"/>
    </location>
</feature>
<dbReference type="SUPFAM" id="SSF103473">
    <property type="entry name" value="MFS general substrate transporter"/>
    <property type="match status" value="1"/>
</dbReference>
<dbReference type="AlphaFoldDB" id="A0A1V9X4R5"/>
<organism evidence="7 8">
    <name type="scientific">Tropilaelaps mercedesae</name>
    <dbReference type="NCBI Taxonomy" id="418985"/>
    <lineage>
        <taxon>Eukaryota</taxon>
        <taxon>Metazoa</taxon>
        <taxon>Ecdysozoa</taxon>
        <taxon>Arthropoda</taxon>
        <taxon>Chelicerata</taxon>
        <taxon>Arachnida</taxon>
        <taxon>Acari</taxon>
        <taxon>Parasitiformes</taxon>
        <taxon>Mesostigmata</taxon>
        <taxon>Gamasina</taxon>
        <taxon>Dermanyssoidea</taxon>
        <taxon>Laelapidae</taxon>
        <taxon>Tropilaelaps</taxon>
    </lineage>
</organism>
<evidence type="ECO:0000313" key="8">
    <source>
        <dbReference type="Proteomes" id="UP000192247"/>
    </source>
</evidence>
<feature type="transmembrane region" description="Helical" evidence="5">
    <location>
        <begin position="198"/>
        <end position="217"/>
    </location>
</feature>